<name>A0A6B2KSS9_9NEIS</name>
<keyword evidence="2" id="KW-1185">Reference proteome</keyword>
<dbReference type="Gene3D" id="3.40.210.30">
    <property type="entry name" value="Dam replacing family, catalytic PD-(D/E)XK domain"/>
    <property type="match status" value="1"/>
</dbReference>
<evidence type="ECO:0000313" key="1">
    <source>
        <dbReference type="EMBL" id="NDV13198.1"/>
    </source>
</evidence>
<gene>
    <name evidence="1" type="ORF">GZH52_10405</name>
</gene>
<evidence type="ECO:0000313" key="2">
    <source>
        <dbReference type="Proteomes" id="UP000482578"/>
    </source>
</evidence>
<dbReference type="EMBL" id="JAAGAA010000008">
    <property type="protein sequence ID" value="NDV13198.1"/>
    <property type="molecule type" value="Genomic_DNA"/>
</dbReference>
<protein>
    <submittedName>
        <fullName evidence="1">Uncharacterized protein</fullName>
    </submittedName>
</protein>
<dbReference type="AlphaFoldDB" id="A0A6B2KSS9"/>
<organism evidence="1 2">
    <name type="scientific">Crenobacter caeni</name>
    <dbReference type="NCBI Taxonomy" id="2705474"/>
    <lineage>
        <taxon>Bacteria</taxon>
        <taxon>Pseudomonadati</taxon>
        <taxon>Pseudomonadota</taxon>
        <taxon>Betaproteobacteria</taxon>
        <taxon>Neisseriales</taxon>
        <taxon>Neisseriaceae</taxon>
        <taxon>Crenobacter</taxon>
    </lineage>
</organism>
<proteinExistence type="predicted"/>
<dbReference type="InterPro" id="IPR043025">
    <property type="entry name" value="DRP_PD-(D/E)XK_dom"/>
</dbReference>
<dbReference type="RefSeq" id="WP_163316400.1">
    <property type="nucleotide sequence ID" value="NZ_JAAGAA010000008.1"/>
</dbReference>
<dbReference type="Proteomes" id="UP000482578">
    <property type="component" value="Unassembled WGS sequence"/>
</dbReference>
<dbReference type="Pfam" id="PF06044">
    <property type="entry name" value="DpnI"/>
    <property type="match status" value="1"/>
</dbReference>
<reference evidence="1 2" key="1">
    <citation type="submission" date="2020-02" db="EMBL/GenBank/DDBJ databases">
        <authorList>
            <person name="Yang Z."/>
        </authorList>
    </citation>
    <scope>NUCLEOTIDE SEQUENCE [LARGE SCALE GENOMIC DNA]</scope>
    <source>
        <strain evidence="1 2">HX-7-9</strain>
    </source>
</reference>
<sequence length="145" mass="16733">MTSNTEAGHYGEREVIDIIKCPHCKNKLMQLPKNYPVYDVQCSACMFRAQVKTNNCEPKNEILGSGWSVLEKTLKAGYLPPPLIVNFKWNACGEQRQKVLFFPFVPKSHFKPRPLKQNGKQTREIRFNYINLLSIPHFVLLDTHA</sequence>
<dbReference type="InterPro" id="IPR010324">
    <property type="entry name" value="DRP"/>
</dbReference>
<accession>A0A6B2KSS9</accession>
<comment type="caution">
    <text evidence="1">The sequence shown here is derived from an EMBL/GenBank/DDBJ whole genome shotgun (WGS) entry which is preliminary data.</text>
</comment>